<dbReference type="InterPro" id="IPR050087">
    <property type="entry name" value="AON_synthase_class-II"/>
</dbReference>
<dbReference type="EMBL" id="JAAOMP010000058">
    <property type="protein sequence ID" value="MBU2759587.1"/>
    <property type="molecule type" value="Genomic_DNA"/>
</dbReference>
<organism evidence="4 5">
    <name type="scientific">Acidithiobacillus sulfurivorans</name>
    <dbReference type="NCBI Taxonomy" id="1958756"/>
    <lineage>
        <taxon>Bacteria</taxon>
        <taxon>Pseudomonadati</taxon>
        <taxon>Pseudomonadota</taxon>
        <taxon>Acidithiobacillia</taxon>
        <taxon>Acidithiobacillales</taxon>
        <taxon>Acidithiobacillaceae</taxon>
        <taxon>Acidithiobacillus</taxon>
    </lineage>
</organism>
<feature type="domain" description="Aminotransferase class I/classII large" evidence="3">
    <location>
        <begin position="93"/>
        <end position="431"/>
    </location>
</feature>
<gene>
    <name evidence="4" type="ORF">HAP95_05380</name>
</gene>
<name>A0ABS5ZWH8_9PROT</name>
<dbReference type="Pfam" id="PF00155">
    <property type="entry name" value="Aminotran_1_2"/>
    <property type="match status" value="1"/>
</dbReference>
<dbReference type="InterPro" id="IPR015424">
    <property type="entry name" value="PyrdxlP-dep_Trfase"/>
</dbReference>
<evidence type="ECO:0000256" key="1">
    <source>
        <dbReference type="ARBA" id="ARBA00001933"/>
    </source>
</evidence>
<dbReference type="GO" id="GO:0008483">
    <property type="term" value="F:transaminase activity"/>
    <property type="evidence" value="ECO:0007669"/>
    <property type="project" value="UniProtKB-KW"/>
</dbReference>
<comment type="cofactor">
    <cofactor evidence="1">
        <name>pyridoxal 5'-phosphate</name>
        <dbReference type="ChEBI" id="CHEBI:597326"/>
    </cofactor>
</comment>
<keyword evidence="2" id="KW-0808">Transferase</keyword>
<dbReference type="InterPro" id="IPR015421">
    <property type="entry name" value="PyrdxlP-dep_Trfase_major"/>
</dbReference>
<dbReference type="CDD" id="cd06454">
    <property type="entry name" value="KBL_like"/>
    <property type="match status" value="1"/>
</dbReference>
<dbReference type="InterPro" id="IPR015422">
    <property type="entry name" value="PyrdxlP-dep_Trfase_small"/>
</dbReference>
<dbReference type="Gene3D" id="3.40.640.10">
    <property type="entry name" value="Type I PLP-dependent aspartate aminotransferase-like (Major domain)"/>
    <property type="match status" value="1"/>
</dbReference>
<dbReference type="PANTHER" id="PTHR13693">
    <property type="entry name" value="CLASS II AMINOTRANSFERASE/8-AMINO-7-OXONONANOATE SYNTHASE"/>
    <property type="match status" value="1"/>
</dbReference>
<sequence>MTKADRSIAAQFKEKLIQKGLEQRLQKIQTAPASGAQVGGPDISEAFTRFDRQPGYQQVHLMQEGAERFGVKSPFFHVHQGTAGAHSAIEGRRVINFGSYNYLGLSGHPEVNAAAQAAIAQYGSSVSASRIVAGERPLHRQLEKALADFYGVDDALTFVSGHATNVTTIGHLLGARDLILHDEYAHNSIVQGALLSGAQRLTFPHNDLNALETLLRQQRRKAERVLIVVEGMYSMDGDFPDLPRLINLKKKHQAWLMVDEAHSFGVVGATGRGIAEHFSVNTHDVDIWMGTLSKTLAACGGYIAGEQALIDNLRYLAPGFLYSVGLAPPLAAAALTALTILQKEPDRVHTLQERGQYFLEEAKRQQMDTGFSAGYAITPLIIGSSLQAVRLSSQLLEQGVHVQPILYPAVPEKQARLRFFLNVEHSPEELRDSLVMLKAYAS</sequence>
<dbReference type="Proteomes" id="UP000755654">
    <property type="component" value="Unassembled WGS sequence"/>
</dbReference>
<accession>A0ABS5ZWH8</accession>
<evidence type="ECO:0000313" key="4">
    <source>
        <dbReference type="EMBL" id="MBU2759587.1"/>
    </source>
</evidence>
<dbReference type="Gene3D" id="3.90.1150.10">
    <property type="entry name" value="Aspartate Aminotransferase, domain 1"/>
    <property type="match status" value="1"/>
</dbReference>
<evidence type="ECO:0000259" key="3">
    <source>
        <dbReference type="Pfam" id="PF00155"/>
    </source>
</evidence>
<keyword evidence="4" id="KW-0032">Aminotransferase</keyword>
<evidence type="ECO:0000256" key="2">
    <source>
        <dbReference type="ARBA" id="ARBA00022679"/>
    </source>
</evidence>
<comment type="caution">
    <text evidence="4">The sequence shown here is derived from an EMBL/GenBank/DDBJ whole genome shotgun (WGS) entry which is preliminary data.</text>
</comment>
<dbReference type="InterPro" id="IPR004839">
    <property type="entry name" value="Aminotransferase_I/II_large"/>
</dbReference>
<evidence type="ECO:0000313" key="5">
    <source>
        <dbReference type="Proteomes" id="UP000755654"/>
    </source>
</evidence>
<proteinExistence type="predicted"/>
<dbReference type="PANTHER" id="PTHR13693:SF3">
    <property type="entry name" value="LD36009P"/>
    <property type="match status" value="1"/>
</dbReference>
<dbReference type="RefSeq" id="WP_215883283.1">
    <property type="nucleotide sequence ID" value="NZ_JAAOMP010000058.1"/>
</dbReference>
<reference evidence="4 5" key="1">
    <citation type="journal article" date="2021" name="ISME J.">
        <title>Genomic evolution of the class Acidithiobacillia: deep-branching Proteobacteria living in extreme acidic conditions.</title>
        <authorList>
            <person name="Moya-Beltran A."/>
            <person name="Beard S."/>
            <person name="Rojas-Villalobos C."/>
            <person name="Issotta F."/>
            <person name="Gallardo Y."/>
            <person name="Ulloa R."/>
            <person name="Giaveno A."/>
            <person name="Degli Esposti M."/>
            <person name="Johnson D.B."/>
            <person name="Quatrini R."/>
        </authorList>
    </citation>
    <scope>NUCLEOTIDE SEQUENCE [LARGE SCALE GENOMIC DNA]</scope>
    <source>
        <strain evidence="4 5">RW2</strain>
    </source>
</reference>
<keyword evidence="5" id="KW-1185">Reference proteome</keyword>
<dbReference type="SUPFAM" id="SSF53383">
    <property type="entry name" value="PLP-dependent transferases"/>
    <property type="match status" value="1"/>
</dbReference>
<protein>
    <submittedName>
        <fullName evidence="4">Aminotransferase class I/II-fold pyridoxal phosphate-dependent enzyme</fullName>
    </submittedName>
</protein>